<proteinExistence type="predicted"/>
<reference evidence="2 3" key="1">
    <citation type="journal article" name="Sci. Rep.">
        <title>Telomere-to-telomere assembled and centromere annotated genomes of the two main subspecies of the button mushroom Agaricus bisporus reveal especially polymorphic chromosome ends.</title>
        <authorList>
            <person name="Sonnenberg A.S.M."/>
            <person name="Sedaghat-Telgerd N."/>
            <person name="Lavrijssen B."/>
            <person name="Ohm R.A."/>
            <person name="Hendrickx P.M."/>
            <person name="Scholtmeijer K."/>
            <person name="Baars J.J.P."/>
            <person name="van Peer A."/>
        </authorList>
    </citation>
    <scope>NUCLEOTIDE SEQUENCE [LARGE SCALE GENOMIC DNA]</scope>
    <source>
        <strain evidence="2 3">H119_p4</strain>
    </source>
</reference>
<evidence type="ECO:0000313" key="3">
    <source>
        <dbReference type="Proteomes" id="UP000629468"/>
    </source>
</evidence>
<sequence>MGLSSSLGLQALGYSDPLVTNDETTACKPPDNSDIASNFTPPAPRVPPPHLSFHHIASPARLPQSGAGHPRP</sequence>
<protein>
    <submittedName>
        <fullName evidence="2">Uncharacterized protein</fullName>
    </submittedName>
</protein>
<accession>A0A8H7KI81</accession>
<name>A0A8H7KI81_AGABI</name>
<feature type="compositionally biased region" description="Pro residues" evidence="1">
    <location>
        <begin position="41"/>
        <end position="50"/>
    </location>
</feature>
<evidence type="ECO:0000256" key="1">
    <source>
        <dbReference type="SAM" id="MobiDB-lite"/>
    </source>
</evidence>
<dbReference type="Proteomes" id="UP000629468">
    <property type="component" value="Unassembled WGS sequence"/>
</dbReference>
<gene>
    <name evidence="2" type="ORF">Agabi119p4_3978</name>
</gene>
<comment type="caution">
    <text evidence="2">The sequence shown here is derived from an EMBL/GenBank/DDBJ whole genome shotgun (WGS) entry which is preliminary data.</text>
</comment>
<organism evidence="2 3">
    <name type="scientific">Agaricus bisporus var. burnettii</name>
    <dbReference type="NCBI Taxonomy" id="192524"/>
    <lineage>
        <taxon>Eukaryota</taxon>
        <taxon>Fungi</taxon>
        <taxon>Dikarya</taxon>
        <taxon>Basidiomycota</taxon>
        <taxon>Agaricomycotina</taxon>
        <taxon>Agaricomycetes</taxon>
        <taxon>Agaricomycetidae</taxon>
        <taxon>Agaricales</taxon>
        <taxon>Agaricineae</taxon>
        <taxon>Agaricaceae</taxon>
        <taxon>Agaricus</taxon>
    </lineage>
</organism>
<feature type="region of interest" description="Disordered" evidence="1">
    <location>
        <begin position="22"/>
        <end position="72"/>
    </location>
</feature>
<evidence type="ECO:0000313" key="2">
    <source>
        <dbReference type="EMBL" id="KAF7777906.1"/>
    </source>
</evidence>
<dbReference type="AlphaFoldDB" id="A0A8H7KI81"/>
<dbReference type="EMBL" id="JABXXO010000005">
    <property type="protein sequence ID" value="KAF7777906.1"/>
    <property type="molecule type" value="Genomic_DNA"/>
</dbReference>